<keyword evidence="6 8" id="KW-0472">Membrane</keyword>
<feature type="transmembrane region" description="Helical" evidence="8">
    <location>
        <begin position="44"/>
        <end position="61"/>
    </location>
</feature>
<keyword evidence="5" id="KW-0534">Nitrate assimilation</keyword>
<feature type="transmembrane region" description="Helical" evidence="8">
    <location>
        <begin position="81"/>
        <end position="101"/>
    </location>
</feature>
<evidence type="ECO:0000256" key="6">
    <source>
        <dbReference type="ARBA" id="ARBA00023136"/>
    </source>
</evidence>
<keyword evidence="4 8" id="KW-1133">Transmembrane helix</keyword>
<dbReference type="InterPro" id="IPR044772">
    <property type="entry name" value="NO3_transporter"/>
</dbReference>
<evidence type="ECO:0000256" key="7">
    <source>
        <dbReference type="SAM" id="MobiDB-lite"/>
    </source>
</evidence>
<gene>
    <name evidence="10" type="ORF">H9657_06205</name>
</gene>
<feature type="transmembrane region" description="Helical" evidence="8">
    <location>
        <begin position="132"/>
        <end position="155"/>
    </location>
</feature>
<feature type="transmembrane region" description="Helical" evidence="8">
    <location>
        <begin position="396"/>
        <end position="414"/>
    </location>
</feature>
<evidence type="ECO:0000313" key="10">
    <source>
        <dbReference type="EMBL" id="MBD7917869.1"/>
    </source>
</evidence>
<feature type="compositionally biased region" description="Basic and acidic residues" evidence="7">
    <location>
        <begin position="1"/>
        <end position="17"/>
    </location>
</feature>
<dbReference type="InterPro" id="IPR036259">
    <property type="entry name" value="MFS_trans_sf"/>
</dbReference>
<dbReference type="Proteomes" id="UP000604241">
    <property type="component" value="Unassembled WGS sequence"/>
</dbReference>
<comment type="similarity">
    <text evidence="2">Belongs to the major facilitator superfamily. Nitrate/nitrite porter (TC 2.A.1.8) family.</text>
</comment>
<evidence type="ECO:0000256" key="1">
    <source>
        <dbReference type="ARBA" id="ARBA00004651"/>
    </source>
</evidence>
<sequence>MRSERGRPVIRPDDARARTTSRVPRSAPAATPPGTSPTGSTRNLVLGTVGFFVNFWAWALISPLGSAYRDRLDLTGFQQSALVAVPVIVGSLGRIPVGALTDRVGARVMFPVVSILTVLPVLYVGFVAESFVAMIVGGFFLGLGGTAFAIGVPLVNAWYPPARRGTALGIFGIGMGGTAVSSFTTVRLSNAVGPEAPFLIVAGVLTVYAVVAALLVRDAPGRTAARGSFLARTWATAKLPATGQLSVLYALGFGGFVAFSVYLPTYLVNAYGLEQEDAALRTAGFVVLAVAMRPVGGALTDRYDATRVLVVCFLGVAVLAAVAAVELPLVPVATIAFLGLAALLGASSGAVFGLVALLAPAEKVGAVTGLVGAAGGLGGFVPPLVMGAVYDRTGDYTIGLGLLAVVGLLTAWFTRGPVRRSARAGRAPA</sequence>
<comment type="caution">
    <text evidence="10">The sequence shown here is derived from an EMBL/GenBank/DDBJ whole genome shotgun (WGS) entry which is preliminary data.</text>
</comment>
<keyword evidence="11" id="KW-1185">Reference proteome</keyword>
<feature type="transmembrane region" description="Helical" evidence="8">
    <location>
        <begin position="108"/>
        <end position="126"/>
    </location>
</feature>
<dbReference type="SUPFAM" id="SSF103473">
    <property type="entry name" value="MFS general substrate transporter"/>
    <property type="match status" value="1"/>
</dbReference>
<dbReference type="Gene3D" id="1.20.1250.20">
    <property type="entry name" value="MFS general substrate transporter like domains"/>
    <property type="match status" value="2"/>
</dbReference>
<feature type="transmembrane region" description="Helical" evidence="8">
    <location>
        <begin position="247"/>
        <end position="266"/>
    </location>
</feature>
<feature type="region of interest" description="Disordered" evidence="7">
    <location>
        <begin position="1"/>
        <end position="41"/>
    </location>
</feature>
<feature type="domain" description="Major facilitator superfamily (MFS) profile" evidence="9">
    <location>
        <begin position="43"/>
        <end position="419"/>
    </location>
</feature>
<dbReference type="PANTHER" id="PTHR23515">
    <property type="entry name" value="HIGH-AFFINITY NITRATE TRANSPORTER 2.3"/>
    <property type="match status" value="1"/>
</dbReference>
<evidence type="ECO:0000256" key="8">
    <source>
        <dbReference type="SAM" id="Phobius"/>
    </source>
</evidence>
<proteinExistence type="inferred from homology"/>
<feature type="transmembrane region" description="Helical" evidence="8">
    <location>
        <begin position="198"/>
        <end position="216"/>
    </location>
</feature>
<reference evidence="10 11" key="1">
    <citation type="submission" date="2020-08" db="EMBL/GenBank/DDBJ databases">
        <title>A Genomic Blueprint of the Chicken Gut Microbiome.</title>
        <authorList>
            <person name="Gilroy R."/>
            <person name="Ravi A."/>
            <person name="Getino M."/>
            <person name="Pursley I."/>
            <person name="Horton D.L."/>
            <person name="Alikhan N.-F."/>
            <person name="Baker D."/>
            <person name="Gharbi K."/>
            <person name="Hall N."/>
            <person name="Watson M."/>
            <person name="Adriaenssens E.M."/>
            <person name="Foster-Nyarko E."/>
            <person name="Jarju S."/>
            <person name="Secka A."/>
            <person name="Antonio M."/>
            <person name="Oren A."/>
            <person name="Chaudhuri R."/>
            <person name="La Ragione R.M."/>
            <person name="Hildebrand F."/>
            <person name="Pallen M.J."/>
        </authorList>
    </citation>
    <scope>NUCLEOTIDE SEQUENCE [LARGE SCALE GENOMIC DNA]</scope>
    <source>
        <strain evidence="10 11">Sa3CUA2</strain>
    </source>
</reference>
<feature type="transmembrane region" description="Helical" evidence="8">
    <location>
        <begin position="278"/>
        <end position="296"/>
    </location>
</feature>
<dbReference type="InterPro" id="IPR020846">
    <property type="entry name" value="MFS_dom"/>
</dbReference>
<name>A0ABR8QBR2_9CELL</name>
<dbReference type="EMBL" id="JACSQV010000004">
    <property type="protein sequence ID" value="MBD7917869.1"/>
    <property type="molecule type" value="Genomic_DNA"/>
</dbReference>
<protein>
    <submittedName>
        <fullName evidence="10">MFS transporter</fullName>
    </submittedName>
</protein>
<feature type="transmembrane region" description="Helical" evidence="8">
    <location>
        <begin position="366"/>
        <end position="390"/>
    </location>
</feature>
<dbReference type="PROSITE" id="PS50850">
    <property type="entry name" value="MFS"/>
    <property type="match status" value="1"/>
</dbReference>
<evidence type="ECO:0000313" key="11">
    <source>
        <dbReference type="Proteomes" id="UP000604241"/>
    </source>
</evidence>
<dbReference type="InterPro" id="IPR011701">
    <property type="entry name" value="MFS"/>
</dbReference>
<accession>A0ABR8QBR2</accession>
<dbReference type="Pfam" id="PF07690">
    <property type="entry name" value="MFS_1"/>
    <property type="match status" value="1"/>
</dbReference>
<organism evidence="10 11">
    <name type="scientific">Cellulomonas avistercoris</name>
    <dbReference type="NCBI Taxonomy" id="2762242"/>
    <lineage>
        <taxon>Bacteria</taxon>
        <taxon>Bacillati</taxon>
        <taxon>Actinomycetota</taxon>
        <taxon>Actinomycetes</taxon>
        <taxon>Micrococcales</taxon>
        <taxon>Cellulomonadaceae</taxon>
        <taxon>Cellulomonas</taxon>
    </lineage>
</organism>
<evidence type="ECO:0000259" key="9">
    <source>
        <dbReference type="PROSITE" id="PS50850"/>
    </source>
</evidence>
<evidence type="ECO:0000256" key="2">
    <source>
        <dbReference type="ARBA" id="ARBA00008432"/>
    </source>
</evidence>
<feature type="transmembrane region" description="Helical" evidence="8">
    <location>
        <begin position="308"/>
        <end position="329"/>
    </location>
</feature>
<evidence type="ECO:0000256" key="3">
    <source>
        <dbReference type="ARBA" id="ARBA00022692"/>
    </source>
</evidence>
<evidence type="ECO:0000256" key="5">
    <source>
        <dbReference type="ARBA" id="ARBA00023063"/>
    </source>
</evidence>
<feature type="transmembrane region" description="Helical" evidence="8">
    <location>
        <begin position="167"/>
        <end position="186"/>
    </location>
</feature>
<keyword evidence="3 8" id="KW-0812">Transmembrane</keyword>
<feature type="transmembrane region" description="Helical" evidence="8">
    <location>
        <begin position="335"/>
        <end position="359"/>
    </location>
</feature>
<comment type="subcellular location">
    <subcellularLocation>
        <location evidence="1">Cell membrane</location>
        <topology evidence="1">Multi-pass membrane protein</topology>
    </subcellularLocation>
</comment>
<evidence type="ECO:0000256" key="4">
    <source>
        <dbReference type="ARBA" id="ARBA00022989"/>
    </source>
</evidence>